<dbReference type="Proteomes" id="UP000803884">
    <property type="component" value="Unassembled WGS sequence"/>
</dbReference>
<feature type="transmembrane region" description="Helical" evidence="7">
    <location>
        <begin position="365"/>
        <end position="386"/>
    </location>
</feature>
<keyword evidence="4 7" id="KW-1133">Transmembrane helix</keyword>
<feature type="transmembrane region" description="Helical" evidence="7">
    <location>
        <begin position="457"/>
        <end position="480"/>
    </location>
</feature>
<reference evidence="9 10" key="1">
    <citation type="journal article" date="2020" name="Microbiol. Resour. Announc.">
        <title>Draft Genome Sequence of a Cladosporium Species Isolated from the Mesophotic Ascidian Didemnum maculosum.</title>
        <authorList>
            <person name="Gioti A."/>
            <person name="Siaperas R."/>
            <person name="Nikolaivits E."/>
            <person name="Le Goff G."/>
            <person name="Ouazzani J."/>
            <person name="Kotoulas G."/>
            <person name="Topakas E."/>
        </authorList>
    </citation>
    <scope>NUCLEOTIDE SEQUENCE [LARGE SCALE GENOMIC DNA]</scope>
    <source>
        <strain evidence="9 10">TM138-S3</strain>
    </source>
</reference>
<feature type="transmembrane region" description="Helical" evidence="7">
    <location>
        <begin position="422"/>
        <end position="445"/>
    </location>
</feature>
<dbReference type="RefSeq" id="XP_069229482.1">
    <property type="nucleotide sequence ID" value="XM_069374135.1"/>
</dbReference>
<evidence type="ECO:0000256" key="5">
    <source>
        <dbReference type="ARBA" id="ARBA00023136"/>
    </source>
</evidence>
<evidence type="ECO:0000259" key="8">
    <source>
        <dbReference type="PROSITE" id="PS50850"/>
    </source>
</evidence>
<name>A0AB34KMW9_9PEZI</name>
<comment type="subcellular location">
    <subcellularLocation>
        <location evidence="1">Membrane</location>
        <topology evidence="1">Multi-pass membrane protein</topology>
    </subcellularLocation>
</comment>
<keyword evidence="3 7" id="KW-0812">Transmembrane</keyword>
<dbReference type="PANTHER" id="PTHR23511">
    <property type="entry name" value="SYNAPTIC VESICLE GLYCOPROTEIN 2"/>
    <property type="match status" value="1"/>
</dbReference>
<protein>
    <recommendedName>
        <fullName evidence="8">Major facilitator superfamily (MFS) profile domain-containing protein</fullName>
    </recommendedName>
</protein>
<dbReference type="GO" id="GO:0022857">
    <property type="term" value="F:transmembrane transporter activity"/>
    <property type="evidence" value="ECO:0007669"/>
    <property type="project" value="InterPro"/>
</dbReference>
<feature type="transmembrane region" description="Helical" evidence="7">
    <location>
        <begin position="39"/>
        <end position="61"/>
    </location>
</feature>
<gene>
    <name evidence="9" type="ORF">WHR41_05530</name>
</gene>
<dbReference type="SUPFAM" id="SSF103473">
    <property type="entry name" value="MFS general substrate transporter"/>
    <property type="match status" value="1"/>
</dbReference>
<keyword evidence="5 7" id="KW-0472">Membrane</keyword>
<evidence type="ECO:0000256" key="6">
    <source>
        <dbReference type="SAM" id="MobiDB-lite"/>
    </source>
</evidence>
<feature type="transmembrane region" description="Helical" evidence="7">
    <location>
        <begin position="81"/>
        <end position="103"/>
    </location>
</feature>
<dbReference type="InterPro" id="IPR036259">
    <property type="entry name" value="MFS_trans_sf"/>
</dbReference>
<accession>A0AB34KMW9</accession>
<feature type="domain" description="Major facilitator superfamily (MFS) profile" evidence="8">
    <location>
        <begin position="44"/>
        <end position="518"/>
    </location>
</feature>
<evidence type="ECO:0000313" key="10">
    <source>
        <dbReference type="Proteomes" id="UP000803884"/>
    </source>
</evidence>
<comment type="caution">
    <text evidence="9">The sequence shown here is derived from an EMBL/GenBank/DDBJ whole genome shotgun (WGS) entry which is preliminary data.</text>
</comment>
<evidence type="ECO:0000313" key="9">
    <source>
        <dbReference type="EMBL" id="KAL1586377.1"/>
    </source>
</evidence>
<dbReference type="GO" id="GO:0016020">
    <property type="term" value="C:membrane"/>
    <property type="evidence" value="ECO:0007669"/>
    <property type="project" value="UniProtKB-SubCell"/>
</dbReference>
<dbReference type="GeneID" id="96006973"/>
<dbReference type="AlphaFoldDB" id="A0AB34KMW9"/>
<sequence length="572" mass="63823">MGQAGSSFFWPGRDPEARGAGKTLEKARRHFMRSVDDSGFNWLVLIVAASGFFTDSYNLFASNVILPALSYVYWGEGQHETALYFNLATLVASAFGQLAFGYFADRYGRKSLYGIELIIVITSTIGLLQCSNGISETVNGLTAHTWDIDGWIFFWRIIMGIGIGAEYPLSACIAAEWSSTEARGRMLATVFFMQPLGQLCAYGAGLTTLQAFGDSKIEIDKQWRYVVGIGTLPTLLALGFRIFMPESGRYTYEVLRTTPLQKIEPTGTRHDDSDASTRIQQPENQDEVEDQISWSKMWHFLYVEGHWADLFGTSMCWALLDFAFYGLGFSAPSTLEKLWAYGPITDDATEKSIEVKLRENMRHGIFTFSIAAIAGSIFVIAIIDWVNRKHMLTFTFSLLTIVLALAAATFDKLFQKGELRIVLIMFWNLISFLFSAGPNTLTFIIPAEVFPTKFRCTLYGFAAAFGKLGAVLVQIVILNIPSLRNDPNSSDIQYLLASYAGCMALGALCSHFFVPKVQRRSNAENTRRGCFCGTPSTPFYANIPLQELPPEQTRWRRKPKATDGEELRALPA</sequence>
<evidence type="ECO:0000256" key="4">
    <source>
        <dbReference type="ARBA" id="ARBA00022989"/>
    </source>
</evidence>
<dbReference type="Gene3D" id="1.20.1250.20">
    <property type="entry name" value="MFS general substrate transporter like domains"/>
    <property type="match status" value="2"/>
</dbReference>
<feature type="transmembrane region" description="Helical" evidence="7">
    <location>
        <begin position="392"/>
        <end position="410"/>
    </location>
</feature>
<feature type="region of interest" description="Disordered" evidence="6">
    <location>
        <begin position="551"/>
        <end position="572"/>
    </location>
</feature>
<feature type="transmembrane region" description="Helical" evidence="7">
    <location>
        <begin position="492"/>
        <end position="514"/>
    </location>
</feature>
<evidence type="ECO:0000256" key="1">
    <source>
        <dbReference type="ARBA" id="ARBA00004141"/>
    </source>
</evidence>
<evidence type="ECO:0000256" key="3">
    <source>
        <dbReference type="ARBA" id="ARBA00022692"/>
    </source>
</evidence>
<dbReference type="PROSITE" id="PS50850">
    <property type="entry name" value="MFS"/>
    <property type="match status" value="1"/>
</dbReference>
<evidence type="ECO:0000256" key="7">
    <source>
        <dbReference type="SAM" id="Phobius"/>
    </source>
</evidence>
<feature type="transmembrane region" description="Helical" evidence="7">
    <location>
        <begin position="115"/>
        <end position="134"/>
    </location>
</feature>
<keyword evidence="10" id="KW-1185">Reference proteome</keyword>
<organism evidence="9 10">
    <name type="scientific">Cladosporium halotolerans</name>
    <dbReference type="NCBI Taxonomy" id="1052096"/>
    <lineage>
        <taxon>Eukaryota</taxon>
        <taxon>Fungi</taxon>
        <taxon>Dikarya</taxon>
        <taxon>Ascomycota</taxon>
        <taxon>Pezizomycotina</taxon>
        <taxon>Dothideomycetes</taxon>
        <taxon>Dothideomycetidae</taxon>
        <taxon>Cladosporiales</taxon>
        <taxon>Cladosporiaceae</taxon>
        <taxon>Cladosporium</taxon>
    </lineage>
</organism>
<evidence type="ECO:0000256" key="2">
    <source>
        <dbReference type="ARBA" id="ARBA00022448"/>
    </source>
</evidence>
<dbReference type="EMBL" id="JAAQHG020000015">
    <property type="protein sequence ID" value="KAL1586377.1"/>
    <property type="molecule type" value="Genomic_DNA"/>
</dbReference>
<dbReference type="InterPro" id="IPR005829">
    <property type="entry name" value="Sugar_transporter_CS"/>
</dbReference>
<proteinExistence type="predicted"/>
<feature type="transmembrane region" description="Helical" evidence="7">
    <location>
        <begin position="186"/>
        <end position="205"/>
    </location>
</feature>
<dbReference type="Pfam" id="PF00083">
    <property type="entry name" value="Sugar_tr"/>
    <property type="match status" value="2"/>
</dbReference>
<dbReference type="InterPro" id="IPR005828">
    <property type="entry name" value="MFS_sugar_transport-like"/>
</dbReference>
<dbReference type="InterPro" id="IPR020846">
    <property type="entry name" value="MFS_dom"/>
</dbReference>
<feature type="region of interest" description="Disordered" evidence="6">
    <location>
        <begin position="263"/>
        <end position="286"/>
    </location>
</feature>
<keyword evidence="2" id="KW-0813">Transport</keyword>
<dbReference type="PROSITE" id="PS00217">
    <property type="entry name" value="SUGAR_TRANSPORT_2"/>
    <property type="match status" value="1"/>
</dbReference>
<feature type="transmembrane region" description="Helical" evidence="7">
    <location>
        <begin position="225"/>
        <end position="243"/>
    </location>
</feature>
<feature type="transmembrane region" description="Helical" evidence="7">
    <location>
        <begin position="154"/>
        <end position="174"/>
    </location>
</feature>
<feature type="compositionally biased region" description="Basic and acidic residues" evidence="6">
    <location>
        <begin position="560"/>
        <end position="572"/>
    </location>
</feature>
<dbReference type="PANTHER" id="PTHR23511:SF34">
    <property type="entry name" value="SYNAPTIC VESICLE GLYCOPROTEIN 2"/>
    <property type="match status" value="1"/>
</dbReference>